<evidence type="ECO:0000313" key="2">
    <source>
        <dbReference type="EMBL" id="MFC1418728.1"/>
    </source>
</evidence>
<proteinExistence type="predicted"/>
<accession>A0ABV6VYD8</accession>
<sequence>MTTFTPYYRPRYQVPPPPLVARRYTLLSAAQIVPGEDGSLWEQGVEYWTTACDMATGFVDGWCAPKDESGEPTEWDKDIRSFDPQVVTGDPFTVNSGIACQSPVFNAVQAAEALLEQSEFLQVEQQFWLQQMARADLLDLGDGGVFGLDDALGVLEAEAAVRYAGQLFIHVPVHALAMLLRLRLAERAGTQFTTPSGSVLVPGAGYKDALGPGGERPPSTGYWVLATGQVQIRRSPVFTNSAFDVKKNRQGAIAERTYVITADCFAAAIRVDPCKCTPTTSDGGDSATAQTEAPVE</sequence>
<organism evidence="2 3">
    <name type="scientific">Streptacidiphilus cavernicola</name>
    <dbReference type="NCBI Taxonomy" id="3342716"/>
    <lineage>
        <taxon>Bacteria</taxon>
        <taxon>Bacillati</taxon>
        <taxon>Actinomycetota</taxon>
        <taxon>Actinomycetes</taxon>
        <taxon>Kitasatosporales</taxon>
        <taxon>Streptomycetaceae</taxon>
        <taxon>Streptacidiphilus</taxon>
    </lineage>
</organism>
<feature type="region of interest" description="Disordered" evidence="1">
    <location>
        <begin position="277"/>
        <end position="296"/>
    </location>
</feature>
<reference evidence="2 3" key="1">
    <citation type="submission" date="2024-09" db="EMBL/GenBank/DDBJ databases">
        <authorList>
            <person name="Lee S.D."/>
        </authorList>
    </citation>
    <scope>NUCLEOTIDE SEQUENCE [LARGE SCALE GENOMIC DNA]</scope>
    <source>
        <strain evidence="2 3">N8-3</strain>
    </source>
</reference>
<comment type="caution">
    <text evidence="2">The sequence shown here is derived from an EMBL/GenBank/DDBJ whole genome shotgun (WGS) entry which is preliminary data.</text>
</comment>
<dbReference type="Proteomes" id="UP001592531">
    <property type="component" value="Unassembled WGS sequence"/>
</dbReference>
<keyword evidence="3" id="KW-1185">Reference proteome</keyword>
<dbReference type="RefSeq" id="WP_380537524.1">
    <property type="nucleotide sequence ID" value="NZ_JBHFAB010000013.1"/>
</dbReference>
<dbReference type="EMBL" id="JBHFAB010000013">
    <property type="protein sequence ID" value="MFC1418728.1"/>
    <property type="molecule type" value="Genomic_DNA"/>
</dbReference>
<name>A0ABV6VYD8_9ACTN</name>
<evidence type="ECO:0000256" key="1">
    <source>
        <dbReference type="SAM" id="MobiDB-lite"/>
    </source>
</evidence>
<gene>
    <name evidence="2" type="ORF">ACEZDE_19125</name>
</gene>
<protein>
    <recommendedName>
        <fullName evidence="4">Phage major capsid protein</fullName>
    </recommendedName>
</protein>
<evidence type="ECO:0008006" key="4">
    <source>
        <dbReference type="Google" id="ProtNLM"/>
    </source>
</evidence>
<evidence type="ECO:0000313" key="3">
    <source>
        <dbReference type="Proteomes" id="UP001592531"/>
    </source>
</evidence>